<evidence type="ECO:0000256" key="1">
    <source>
        <dbReference type="SAM" id="Phobius"/>
    </source>
</evidence>
<keyword evidence="1" id="KW-0472">Membrane</keyword>
<dbReference type="RefSeq" id="WP_160197312.1">
    <property type="nucleotide sequence ID" value="NZ_QXXA01000009.1"/>
</dbReference>
<dbReference type="EMBL" id="QXXA01000009">
    <property type="protein sequence ID" value="NBI06826.1"/>
    <property type="molecule type" value="Genomic_DNA"/>
</dbReference>
<organism evidence="2 3">
    <name type="scientific">Senegalia massiliensis</name>
    <dbReference type="NCBI Taxonomy" id="1720316"/>
    <lineage>
        <taxon>Bacteria</taxon>
        <taxon>Bacillati</taxon>
        <taxon>Bacillota</taxon>
        <taxon>Clostridia</taxon>
        <taxon>Eubacteriales</taxon>
        <taxon>Clostridiaceae</taxon>
        <taxon>Senegalia</taxon>
    </lineage>
</organism>
<evidence type="ECO:0000313" key="2">
    <source>
        <dbReference type="EMBL" id="NBI06826.1"/>
    </source>
</evidence>
<dbReference type="AlphaFoldDB" id="A0A845QZ95"/>
<proteinExistence type="predicted"/>
<dbReference type="OrthoDB" id="1957391at2"/>
<sequence>MATLFDEEERSPLSVLIYTIFLISLTALNNNAKIRTIPYAYIAFRVIHITFSIYIALKVITLIKGTFKEPQKRTLLEIMQIVFIVFLMILMLYVTIKDIIHTASYINKVFKLV</sequence>
<keyword evidence="1" id="KW-0812">Transmembrane</keyword>
<feature type="transmembrane region" description="Helical" evidence="1">
    <location>
        <begin position="12"/>
        <end position="30"/>
    </location>
</feature>
<name>A0A845QZ95_9CLOT</name>
<dbReference type="Proteomes" id="UP000467132">
    <property type="component" value="Unassembled WGS sequence"/>
</dbReference>
<feature type="transmembrane region" description="Helical" evidence="1">
    <location>
        <begin position="42"/>
        <end position="63"/>
    </location>
</feature>
<comment type="caution">
    <text evidence="2">The sequence shown here is derived from an EMBL/GenBank/DDBJ whole genome shotgun (WGS) entry which is preliminary data.</text>
</comment>
<accession>A0A845QZ95</accession>
<feature type="transmembrane region" description="Helical" evidence="1">
    <location>
        <begin position="75"/>
        <end position="96"/>
    </location>
</feature>
<keyword evidence="3" id="KW-1185">Reference proteome</keyword>
<keyword evidence="1" id="KW-1133">Transmembrane helix</keyword>
<reference evidence="2 3" key="1">
    <citation type="submission" date="2018-08" db="EMBL/GenBank/DDBJ databases">
        <title>Murine metabolic-syndrome-specific gut microbial biobank.</title>
        <authorList>
            <person name="Liu C."/>
        </authorList>
    </citation>
    <scope>NUCLEOTIDE SEQUENCE [LARGE SCALE GENOMIC DNA]</scope>
    <source>
        <strain evidence="2 3">583</strain>
    </source>
</reference>
<gene>
    <name evidence="2" type="ORF">D3Z33_08175</name>
</gene>
<protein>
    <submittedName>
        <fullName evidence="2">Uncharacterized protein</fullName>
    </submittedName>
</protein>
<evidence type="ECO:0000313" key="3">
    <source>
        <dbReference type="Proteomes" id="UP000467132"/>
    </source>
</evidence>